<accession>A0AAP2WAL9</accession>
<feature type="transmembrane region" description="Helical" evidence="1">
    <location>
        <begin position="62"/>
        <end position="80"/>
    </location>
</feature>
<dbReference type="Pfam" id="PF05437">
    <property type="entry name" value="AzlD"/>
    <property type="match status" value="1"/>
</dbReference>
<reference evidence="2 3" key="1">
    <citation type="submission" date="2021-11" db="EMBL/GenBank/DDBJ databases">
        <title>Lacrimispora sp. nov. NSJ-141 isolated from human feces.</title>
        <authorList>
            <person name="Abdugheni R."/>
        </authorList>
    </citation>
    <scope>NUCLEOTIDE SEQUENCE [LARGE SCALE GENOMIC DNA]</scope>
    <source>
        <strain evidence="2 3">NSJ-141</strain>
    </source>
</reference>
<dbReference type="PIRSF" id="PIRSF003203">
    <property type="entry name" value="AzlD"/>
    <property type="match status" value="1"/>
</dbReference>
<dbReference type="Proteomes" id="UP001299265">
    <property type="component" value="Unassembled WGS sequence"/>
</dbReference>
<dbReference type="RefSeq" id="WP_231063318.1">
    <property type="nucleotide sequence ID" value="NZ_JAJNOR010000009.1"/>
</dbReference>
<feature type="transmembrane region" description="Helical" evidence="1">
    <location>
        <begin position="87"/>
        <end position="106"/>
    </location>
</feature>
<feature type="transmembrane region" description="Helical" evidence="1">
    <location>
        <begin position="38"/>
        <end position="56"/>
    </location>
</feature>
<evidence type="ECO:0000313" key="3">
    <source>
        <dbReference type="Proteomes" id="UP001299265"/>
    </source>
</evidence>
<keyword evidence="1" id="KW-0472">Membrane</keyword>
<evidence type="ECO:0000256" key="1">
    <source>
        <dbReference type="SAM" id="Phobius"/>
    </source>
</evidence>
<comment type="caution">
    <text evidence="2">The sequence shown here is derived from an EMBL/GenBank/DDBJ whole genome shotgun (WGS) entry which is preliminary data.</text>
</comment>
<keyword evidence="3" id="KW-1185">Reference proteome</keyword>
<name>A0AAP2WAL9_9FIRM</name>
<organism evidence="2 3">
    <name type="scientific">Lientehia hominis</name>
    <dbReference type="NCBI Taxonomy" id="2897778"/>
    <lineage>
        <taxon>Bacteria</taxon>
        <taxon>Bacillati</taxon>
        <taxon>Bacillota</taxon>
        <taxon>Clostridia</taxon>
        <taxon>Lachnospirales</taxon>
        <taxon>Lachnospiraceae</taxon>
        <taxon>Lientehia</taxon>
    </lineage>
</organism>
<evidence type="ECO:0000313" key="2">
    <source>
        <dbReference type="EMBL" id="MCD2493464.1"/>
    </source>
</evidence>
<keyword evidence="1" id="KW-0812">Transmembrane</keyword>
<feature type="transmembrane region" description="Helical" evidence="1">
    <location>
        <begin position="6"/>
        <end position="26"/>
    </location>
</feature>
<protein>
    <submittedName>
        <fullName evidence="2">AzlD domain-containing protein</fullName>
    </submittedName>
</protein>
<gene>
    <name evidence="2" type="ORF">LQE92_12645</name>
</gene>
<proteinExistence type="predicted"/>
<dbReference type="EMBL" id="JAJNOR010000009">
    <property type="protein sequence ID" value="MCD2493464.1"/>
    <property type="molecule type" value="Genomic_DNA"/>
</dbReference>
<keyword evidence="1" id="KW-1133">Transmembrane helix</keyword>
<dbReference type="AlphaFoldDB" id="A0AAP2WAL9"/>
<sequence length="107" mass="12010">MISVILTILTVAAVTFLTRLLPFLLFPANKETPAFVSYAGRVLPYAIIGMLIVYCFKDIRFYAWPFGIPELLASAFVVLIHKWKHNLLFSIGGGTLLYMILVQAVFV</sequence>
<dbReference type="InterPro" id="IPR008407">
    <property type="entry name" value="Brnchd-chn_aa_trnsp_AzlD"/>
</dbReference>